<feature type="domain" description="Mur ligase central" evidence="11">
    <location>
        <begin position="98"/>
        <end position="277"/>
    </location>
</feature>
<feature type="domain" description="Mur ligase N-terminal catalytic" evidence="9">
    <location>
        <begin position="12"/>
        <end position="93"/>
    </location>
</feature>
<name>A0ABV9TS23_9ACTN</name>
<evidence type="ECO:0000313" key="13">
    <source>
        <dbReference type="Proteomes" id="UP001595872"/>
    </source>
</evidence>
<organism evidence="12 13">
    <name type="scientific">Actinomadura gamaensis</name>
    <dbReference type="NCBI Taxonomy" id="1763541"/>
    <lineage>
        <taxon>Bacteria</taxon>
        <taxon>Bacillati</taxon>
        <taxon>Actinomycetota</taxon>
        <taxon>Actinomycetes</taxon>
        <taxon>Streptosporangiales</taxon>
        <taxon>Thermomonosporaceae</taxon>
        <taxon>Actinomadura</taxon>
    </lineage>
</organism>
<dbReference type="Gene3D" id="3.40.1190.10">
    <property type="entry name" value="Mur-like, catalytic domain"/>
    <property type="match status" value="1"/>
</dbReference>
<feature type="domain" description="Mur ligase C-terminal" evidence="10">
    <location>
        <begin position="300"/>
        <end position="431"/>
    </location>
</feature>
<dbReference type="Proteomes" id="UP001595872">
    <property type="component" value="Unassembled WGS sequence"/>
</dbReference>
<dbReference type="Pfam" id="PF01225">
    <property type="entry name" value="Mur_ligase"/>
    <property type="match status" value="1"/>
</dbReference>
<keyword evidence="4" id="KW-0067">ATP-binding</keyword>
<proteinExistence type="predicted"/>
<dbReference type="InterPro" id="IPR000713">
    <property type="entry name" value="Mur_ligase_N"/>
</dbReference>
<dbReference type="Pfam" id="PF02875">
    <property type="entry name" value="Mur_ligase_C"/>
    <property type="match status" value="1"/>
</dbReference>
<dbReference type="EMBL" id="JBHSIT010000002">
    <property type="protein sequence ID" value="MFC4906918.1"/>
    <property type="molecule type" value="Genomic_DNA"/>
</dbReference>
<keyword evidence="6" id="KW-0573">Peptidoglycan synthesis</keyword>
<dbReference type="InterPro" id="IPR004101">
    <property type="entry name" value="Mur_ligase_C"/>
</dbReference>
<keyword evidence="13" id="KW-1185">Reference proteome</keyword>
<accession>A0ABV9TS23</accession>
<evidence type="ECO:0000256" key="2">
    <source>
        <dbReference type="ARBA" id="ARBA00022618"/>
    </source>
</evidence>
<dbReference type="Pfam" id="PF08245">
    <property type="entry name" value="Mur_ligase_M"/>
    <property type="match status" value="1"/>
</dbReference>
<dbReference type="GO" id="GO:0008763">
    <property type="term" value="F:UDP-N-acetylmuramate-L-alanine ligase activity"/>
    <property type="evidence" value="ECO:0007669"/>
    <property type="project" value="UniProtKB-EC"/>
</dbReference>
<evidence type="ECO:0000259" key="10">
    <source>
        <dbReference type="Pfam" id="PF02875"/>
    </source>
</evidence>
<dbReference type="InterPro" id="IPR050061">
    <property type="entry name" value="MurCDEF_pg_biosynth"/>
</dbReference>
<dbReference type="EC" id="6.3.2.8" evidence="12"/>
<evidence type="ECO:0000256" key="5">
    <source>
        <dbReference type="ARBA" id="ARBA00022960"/>
    </source>
</evidence>
<dbReference type="Gene3D" id="3.90.190.20">
    <property type="entry name" value="Mur ligase, C-terminal domain"/>
    <property type="match status" value="1"/>
</dbReference>
<evidence type="ECO:0000256" key="4">
    <source>
        <dbReference type="ARBA" id="ARBA00022840"/>
    </source>
</evidence>
<dbReference type="PANTHER" id="PTHR43445:SF3">
    <property type="entry name" value="UDP-N-ACETYLMURAMATE--L-ALANINE LIGASE"/>
    <property type="match status" value="1"/>
</dbReference>
<evidence type="ECO:0000256" key="8">
    <source>
        <dbReference type="ARBA" id="ARBA00023316"/>
    </source>
</evidence>
<evidence type="ECO:0000313" key="12">
    <source>
        <dbReference type="EMBL" id="MFC4906918.1"/>
    </source>
</evidence>
<keyword evidence="1 12" id="KW-0436">Ligase</keyword>
<keyword evidence="3" id="KW-0547">Nucleotide-binding</keyword>
<gene>
    <name evidence="12" type="primary">murC</name>
    <name evidence="12" type="ORF">ACFPCY_06290</name>
</gene>
<dbReference type="PANTHER" id="PTHR43445">
    <property type="entry name" value="UDP-N-ACETYLMURAMATE--L-ALANINE LIGASE-RELATED"/>
    <property type="match status" value="1"/>
</dbReference>
<protein>
    <submittedName>
        <fullName evidence="12">UDP-N-acetylmuramate--L-alanine ligase</fullName>
        <ecNumber evidence="12">6.3.2.8</ecNumber>
    </submittedName>
</protein>
<comment type="caution">
    <text evidence="12">The sequence shown here is derived from an EMBL/GenBank/DDBJ whole genome shotgun (WGS) entry which is preliminary data.</text>
</comment>
<keyword evidence="8" id="KW-0961">Cell wall biogenesis/degradation</keyword>
<dbReference type="SUPFAM" id="SSF53244">
    <property type="entry name" value="MurD-like peptide ligases, peptide-binding domain"/>
    <property type="match status" value="1"/>
</dbReference>
<keyword evidence="5" id="KW-0133">Cell shape</keyword>
<evidence type="ECO:0000256" key="1">
    <source>
        <dbReference type="ARBA" id="ARBA00022598"/>
    </source>
</evidence>
<sequence length="451" mass="47238">MWVPGVDVSRPHLIGCDGVGMSALAALYIEARCAFTGWDRKRGEGRRPALDAATCAVVSSAIDPDDAEVLRARAAGLPVVHRAQALASLMRDRTGVAVTGTHGKTTTAAMLAHILTEAGQDPTFAVGGRLVGVGNARTGRGPMVVEADESDRSLLLLSPQVALVTNVDDDHPETLNGLNDTLALFERFVRRLPVTGTVVLCTDDPGATMLIERLRGPVTPRVVTYGSSLAADTVIGKMTTRRGGSHAVARVGGRQVDVHLPFPGRHLALDAVGAVTTAHLLGVPPDLAARALVTYPGVERRLTLHGNHHGIVVVDSFAHHPTAIAADLAAVRGIAVPQGRVWVAFEPSGAVRVERFGPELGRALATSAGVLLLPVHSQFATPGPDALEQIRRELSEHNVPVRDAPEISADSARFLAELAGPGDVIVTMGTGRVTELGPQICALLDSPLLVS</sequence>
<evidence type="ECO:0000256" key="6">
    <source>
        <dbReference type="ARBA" id="ARBA00022984"/>
    </source>
</evidence>
<dbReference type="RefSeq" id="WP_378253758.1">
    <property type="nucleotide sequence ID" value="NZ_JBHSIT010000002.1"/>
</dbReference>
<evidence type="ECO:0000256" key="3">
    <source>
        <dbReference type="ARBA" id="ARBA00022741"/>
    </source>
</evidence>
<dbReference type="InterPro" id="IPR036615">
    <property type="entry name" value="Mur_ligase_C_dom_sf"/>
</dbReference>
<evidence type="ECO:0000259" key="11">
    <source>
        <dbReference type="Pfam" id="PF08245"/>
    </source>
</evidence>
<reference evidence="13" key="1">
    <citation type="journal article" date="2019" name="Int. J. Syst. Evol. Microbiol.">
        <title>The Global Catalogue of Microorganisms (GCM) 10K type strain sequencing project: providing services to taxonomists for standard genome sequencing and annotation.</title>
        <authorList>
            <consortium name="The Broad Institute Genomics Platform"/>
            <consortium name="The Broad Institute Genome Sequencing Center for Infectious Disease"/>
            <person name="Wu L."/>
            <person name="Ma J."/>
        </authorList>
    </citation>
    <scope>NUCLEOTIDE SEQUENCE [LARGE SCALE GENOMIC DNA]</scope>
    <source>
        <strain evidence="13">KLKA75</strain>
    </source>
</reference>
<dbReference type="InterPro" id="IPR013221">
    <property type="entry name" value="Mur_ligase_cen"/>
</dbReference>
<dbReference type="SUPFAM" id="SSF51984">
    <property type="entry name" value="MurCD N-terminal domain"/>
    <property type="match status" value="1"/>
</dbReference>
<keyword evidence="7" id="KW-0131">Cell cycle</keyword>
<dbReference type="SUPFAM" id="SSF53623">
    <property type="entry name" value="MurD-like peptide ligases, catalytic domain"/>
    <property type="match status" value="1"/>
</dbReference>
<keyword evidence="2" id="KW-0132">Cell division</keyword>
<evidence type="ECO:0000259" key="9">
    <source>
        <dbReference type="Pfam" id="PF01225"/>
    </source>
</evidence>
<evidence type="ECO:0000256" key="7">
    <source>
        <dbReference type="ARBA" id="ARBA00023306"/>
    </source>
</evidence>
<dbReference type="InterPro" id="IPR036565">
    <property type="entry name" value="Mur-like_cat_sf"/>
</dbReference>